<reference evidence="2" key="1">
    <citation type="submission" date="2013-12" db="EMBL/GenBank/DDBJ databases">
        <title>A Varibaculum cambriense genome reconstructed from a premature infant gut community with otherwise low bacterial novelty that shifts toward anaerobic metabolism during the third week of life.</title>
        <authorList>
            <person name="Brown C.T."/>
            <person name="Sharon I."/>
            <person name="Thomas B.C."/>
            <person name="Castelle C.J."/>
            <person name="Morowitz M.J."/>
            <person name="Banfield J.F."/>
        </authorList>
    </citation>
    <scope>NUCLEOTIDE SEQUENCE</scope>
</reference>
<name>W1X507_9ZZZZ</name>
<organism evidence="2">
    <name type="scientific">human gut metagenome</name>
    <dbReference type="NCBI Taxonomy" id="408170"/>
    <lineage>
        <taxon>unclassified sequences</taxon>
        <taxon>metagenomes</taxon>
        <taxon>organismal metagenomes</taxon>
    </lineage>
</organism>
<keyword evidence="1" id="KW-0812">Transmembrane</keyword>
<evidence type="ECO:0000256" key="1">
    <source>
        <dbReference type="SAM" id="Phobius"/>
    </source>
</evidence>
<feature type="non-terminal residue" evidence="2">
    <location>
        <position position="69"/>
    </location>
</feature>
<feature type="non-terminal residue" evidence="2">
    <location>
        <position position="1"/>
    </location>
</feature>
<feature type="transmembrane region" description="Helical" evidence="1">
    <location>
        <begin position="28"/>
        <end position="49"/>
    </location>
</feature>
<accession>W1X507</accession>
<dbReference type="EMBL" id="AZMM01017785">
    <property type="protein sequence ID" value="ETJ25502.1"/>
    <property type="molecule type" value="Genomic_DNA"/>
</dbReference>
<gene>
    <name evidence="2" type="ORF">Q604_UNBC17785G0001</name>
</gene>
<comment type="caution">
    <text evidence="2">The sequence shown here is derived from an EMBL/GenBank/DDBJ whole genome shotgun (WGS) entry which is preliminary data.</text>
</comment>
<evidence type="ECO:0000313" key="2">
    <source>
        <dbReference type="EMBL" id="ETJ25502.1"/>
    </source>
</evidence>
<dbReference type="AlphaFoldDB" id="W1X507"/>
<proteinExistence type="predicted"/>
<keyword evidence="1" id="KW-1133">Transmembrane helix</keyword>
<dbReference type="Gene3D" id="6.10.340.10">
    <property type="match status" value="1"/>
</dbReference>
<sequence length="69" mass="7790">INNVVETNLNYANAANESNHSTYIKSRMIMLVLNIFGILLAIMLGIIIARDIIKPLEKIKKFAENLALY</sequence>
<protein>
    <submittedName>
        <fullName evidence="2">Methyl-accepting chemotaxis sensory transducer</fullName>
    </submittedName>
</protein>
<keyword evidence="1" id="KW-0472">Membrane</keyword>